<comment type="pathway">
    <text evidence="1">Cofactor biosynthesis; tetrahydrofolate biosynthesis; 2-amino-4-hydroxy-6-hydroxymethyl-7,8-dihydropteridine diphosphate from 7,8-dihydroneopterin triphosphate: step 4/4.</text>
</comment>
<keyword evidence="6" id="KW-0547">Nucleotide-binding</keyword>
<dbReference type="InterPro" id="IPR035907">
    <property type="entry name" value="Hppk_sf"/>
</dbReference>
<evidence type="ECO:0000256" key="1">
    <source>
        <dbReference type="ARBA" id="ARBA00005051"/>
    </source>
</evidence>
<dbReference type="Proteomes" id="UP000219327">
    <property type="component" value="Unassembled WGS sequence"/>
</dbReference>
<evidence type="ECO:0000256" key="6">
    <source>
        <dbReference type="ARBA" id="ARBA00022741"/>
    </source>
</evidence>
<evidence type="ECO:0000256" key="4">
    <source>
        <dbReference type="ARBA" id="ARBA00016218"/>
    </source>
</evidence>
<dbReference type="GO" id="GO:0046656">
    <property type="term" value="P:folic acid biosynthetic process"/>
    <property type="evidence" value="ECO:0007669"/>
    <property type="project" value="UniProtKB-KW"/>
</dbReference>
<dbReference type="Gene3D" id="3.30.70.560">
    <property type="entry name" value="7,8-Dihydro-6-hydroxymethylpterin-pyrophosphokinase HPPK"/>
    <property type="match status" value="1"/>
</dbReference>
<evidence type="ECO:0000259" key="13">
    <source>
        <dbReference type="Pfam" id="PF01288"/>
    </source>
</evidence>
<evidence type="ECO:0000256" key="12">
    <source>
        <dbReference type="ARBA" id="ARBA00033413"/>
    </source>
</evidence>
<keyword evidence="7 14" id="KW-0418">Kinase</keyword>
<comment type="similarity">
    <text evidence="2">Belongs to the HPPK family.</text>
</comment>
<sequence>MSAKSICTRSDQANVSRQTYVALGSNKGERTEYLNEAITHVQDLGVKELVASSFMETAPVDMQDDSGPFLNAAIAFKCEWSPGELLKSLQRIEIEMGRPREHQYHVARVVDLDLIAVGDLVLSEVDLVLPHPRAHERDFVLAPLAEIAPDLILPGQTLTVSRLLSAL</sequence>
<dbReference type="CDD" id="cd00483">
    <property type="entry name" value="HPPK"/>
    <property type="match status" value="1"/>
</dbReference>
<dbReference type="GO" id="GO:0046654">
    <property type="term" value="P:tetrahydrofolate biosynthetic process"/>
    <property type="evidence" value="ECO:0007669"/>
    <property type="project" value="UniProtKB-UniPathway"/>
</dbReference>
<comment type="caution">
    <text evidence="14">The sequence shown here is derived from an EMBL/GenBank/DDBJ whole genome shotgun (WGS) entry which is preliminary data.</text>
</comment>
<keyword evidence="9" id="KW-0289">Folate biosynthesis</keyword>
<evidence type="ECO:0000256" key="7">
    <source>
        <dbReference type="ARBA" id="ARBA00022777"/>
    </source>
</evidence>
<evidence type="ECO:0000313" key="15">
    <source>
        <dbReference type="Proteomes" id="UP000219327"/>
    </source>
</evidence>
<dbReference type="GO" id="GO:0005524">
    <property type="term" value="F:ATP binding"/>
    <property type="evidence" value="ECO:0007669"/>
    <property type="project" value="UniProtKB-KW"/>
</dbReference>
<dbReference type="SUPFAM" id="SSF55083">
    <property type="entry name" value="6-hydroxymethyl-7,8-dihydropterin pyrophosphokinase, HPPK"/>
    <property type="match status" value="1"/>
</dbReference>
<gene>
    <name evidence="14" type="primary">folK</name>
    <name evidence="14" type="ORF">CNE99_01760</name>
</gene>
<accession>A0A2A5WY49</accession>
<evidence type="ECO:0000256" key="11">
    <source>
        <dbReference type="ARBA" id="ARBA00029766"/>
    </source>
</evidence>
<feature type="domain" description="7,8-dihydro-6-hydroxymethylpterin-pyrophosphokinase" evidence="13">
    <location>
        <begin position="20"/>
        <end position="149"/>
    </location>
</feature>
<keyword evidence="5" id="KW-0808">Transferase</keyword>
<evidence type="ECO:0000256" key="8">
    <source>
        <dbReference type="ARBA" id="ARBA00022840"/>
    </source>
</evidence>
<dbReference type="UniPathway" id="UPA00077">
    <property type="reaction ID" value="UER00155"/>
</dbReference>
<evidence type="ECO:0000313" key="14">
    <source>
        <dbReference type="EMBL" id="PDH41490.1"/>
    </source>
</evidence>
<dbReference type="Pfam" id="PF01288">
    <property type="entry name" value="HPPK"/>
    <property type="match status" value="1"/>
</dbReference>
<reference evidence="14 15" key="1">
    <citation type="submission" date="2017-08" db="EMBL/GenBank/DDBJ databases">
        <title>Fine stratification of microbial communities through a metagenomic profile of the photic zone.</title>
        <authorList>
            <person name="Haro-Moreno J.M."/>
            <person name="Lopez-Perez M."/>
            <person name="De La Torre J."/>
            <person name="Picazo A."/>
            <person name="Camacho A."/>
            <person name="Rodriguez-Valera F."/>
        </authorList>
    </citation>
    <scope>NUCLEOTIDE SEQUENCE [LARGE SCALE GENOMIC DNA]</scope>
    <source>
        <strain evidence="14">MED-G24</strain>
    </source>
</reference>
<evidence type="ECO:0000256" key="9">
    <source>
        <dbReference type="ARBA" id="ARBA00022909"/>
    </source>
</evidence>
<comment type="function">
    <text evidence="10">Catalyzes the transfer of pyrophosphate from adenosine triphosphate (ATP) to 6-hydroxymethyl-7,8-dihydropterin, an enzymatic step in folate biosynthesis pathway.</text>
</comment>
<evidence type="ECO:0000256" key="10">
    <source>
        <dbReference type="ARBA" id="ARBA00029409"/>
    </source>
</evidence>
<dbReference type="PANTHER" id="PTHR43071">
    <property type="entry name" value="2-AMINO-4-HYDROXY-6-HYDROXYMETHYLDIHYDROPTERIDINE PYROPHOSPHOKINASE"/>
    <property type="match status" value="1"/>
</dbReference>
<dbReference type="PANTHER" id="PTHR43071:SF1">
    <property type="entry name" value="2-AMINO-4-HYDROXY-6-HYDROXYMETHYLDIHYDROPTERIDINE PYROPHOSPHOKINASE"/>
    <property type="match status" value="1"/>
</dbReference>
<evidence type="ECO:0000256" key="3">
    <source>
        <dbReference type="ARBA" id="ARBA00013253"/>
    </source>
</evidence>
<dbReference type="EC" id="2.7.6.3" evidence="3"/>
<evidence type="ECO:0000256" key="2">
    <source>
        <dbReference type="ARBA" id="ARBA00005810"/>
    </source>
</evidence>
<protein>
    <recommendedName>
        <fullName evidence="4">2-amino-4-hydroxy-6-hydroxymethyldihydropteridine pyrophosphokinase</fullName>
        <ecNumber evidence="3">2.7.6.3</ecNumber>
    </recommendedName>
    <alternativeName>
        <fullName evidence="11">6-hydroxymethyl-7,8-dihydropterin pyrophosphokinase</fullName>
    </alternativeName>
    <alternativeName>
        <fullName evidence="12">7,8-dihydro-6-hydroxymethylpterin-pyrophosphokinase</fullName>
    </alternativeName>
</protein>
<dbReference type="InterPro" id="IPR000550">
    <property type="entry name" value="Hppk"/>
</dbReference>
<dbReference type="GO" id="GO:0003848">
    <property type="term" value="F:2-amino-4-hydroxy-6-hydroxymethyldihydropteridine diphosphokinase activity"/>
    <property type="evidence" value="ECO:0007669"/>
    <property type="project" value="UniProtKB-EC"/>
</dbReference>
<evidence type="ECO:0000256" key="5">
    <source>
        <dbReference type="ARBA" id="ARBA00022679"/>
    </source>
</evidence>
<keyword evidence="8" id="KW-0067">ATP-binding</keyword>
<organism evidence="14 15">
    <name type="scientific">OM182 bacterium MED-G24</name>
    <dbReference type="NCBI Taxonomy" id="1986255"/>
    <lineage>
        <taxon>Bacteria</taxon>
        <taxon>Pseudomonadati</taxon>
        <taxon>Pseudomonadota</taxon>
        <taxon>Gammaproteobacteria</taxon>
        <taxon>OMG group</taxon>
        <taxon>OM182 clade</taxon>
    </lineage>
</organism>
<name>A0A2A5WY49_9GAMM</name>
<dbReference type="EMBL" id="NTKD01000004">
    <property type="protein sequence ID" value="PDH41490.1"/>
    <property type="molecule type" value="Genomic_DNA"/>
</dbReference>
<dbReference type="GO" id="GO:0016301">
    <property type="term" value="F:kinase activity"/>
    <property type="evidence" value="ECO:0007669"/>
    <property type="project" value="UniProtKB-KW"/>
</dbReference>
<dbReference type="NCBIfam" id="TIGR01498">
    <property type="entry name" value="folK"/>
    <property type="match status" value="1"/>
</dbReference>
<proteinExistence type="inferred from homology"/>
<dbReference type="AlphaFoldDB" id="A0A2A5WY49"/>